<feature type="coiled-coil region" evidence="1">
    <location>
        <begin position="1117"/>
        <end position="1147"/>
    </location>
</feature>
<dbReference type="eggNOG" id="ENOG502QTHP">
    <property type="taxonomic scope" value="Eukaryota"/>
</dbReference>
<feature type="region of interest" description="Disordered" evidence="2">
    <location>
        <begin position="354"/>
        <end position="384"/>
    </location>
</feature>
<feature type="compositionally biased region" description="Basic and acidic residues" evidence="2">
    <location>
        <begin position="561"/>
        <end position="918"/>
    </location>
</feature>
<evidence type="ECO:0000256" key="2">
    <source>
        <dbReference type="SAM" id="MobiDB-lite"/>
    </source>
</evidence>
<feature type="compositionally biased region" description="Polar residues" evidence="2">
    <location>
        <begin position="996"/>
        <end position="1011"/>
    </location>
</feature>
<evidence type="ECO:0000313" key="4">
    <source>
        <dbReference type="EMBL" id="KDR18996.1"/>
    </source>
</evidence>
<evidence type="ECO:0000313" key="5">
    <source>
        <dbReference type="Proteomes" id="UP000027135"/>
    </source>
</evidence>
<dbReference type="Pfam" id="PF05205">
    <property type="entry name" value="COMPASS-Shg1"/>
    <property type="match status" value="1"/>
</dbReference>
<dbReference type="OMA" id="ANCEESG"/>
<feature type="domain" description="BOD1/SHG1" evidence="3">
    <location>
        <begin position="18"/>
        <end position="114"/>
    </location>
</feature>
<feature type="compositionally biased region" description="Basic and acidic residues" evidence="2">
    <location>
        <begin position="1553"/>
        <end position="1568"/>
    </location>
</feature>
<feature type="compositionally biased region" description="Polar residues" evidence="2">
    <location>
        <begin position="1716"/>
        <end position="1735"/>
    </location>
</feature>
<feature type="region of interest" description="Disordered" evidence="2">
    <location>
        <begin position="1553"/>
        <end position="1573"/>
    </location>
</feature>
<dbReference type="GO" id="GO:0048188">
    <property type="term" value="C:Set1C/COMPASS complex"/>
    <property type="evidence" value="ECO:0007669"/>
    <property type="project" value="TreeGrafter"/>
</dbReference>
<dbReference type="GO" id="GO:0031297">
    <property type="term" value="P:replication fork processing"/>
    <property type="evidence" value="ECO:0007669"/>
    <property type="project" value="TreeGrafter"/>
</dbReference>
<feature type="compositionally biased region" description="Basic and acidic residues" evidence="2">
    <location>
        <begin position="1701"/>
        <end position="1713"/>
    </location>
</feature>
<proteinExistence type="predicted"/>
<dbReference type="PANTHER" id="PTHR31532:SF10">
    <property type="entry name" value="BIORIENTATION OF CHROMOSOMES IN CELL DIVISION PROTEIN 1-LIKE 1"/>
    <property type="match status" value="1"/>
</dbReference>
<keyword evidence="5" id="KW-1185">Reference proteome</keyword>
<protein>
    <submittedName>
        <fullName evidence="4">Biorientation of chromosomes in cell division protein 1-like</fullName>
    </submittedName>
</protein>
<dbReference type="EMBL" id="KK852665">
    <property type="protein sequence ID" value="KDR18996.1"/>
    <property type="molecule type" value="Genomic_DNA"/>
</dbReference>
<name>A0A067RIA3_ZOONE</name>
<sequence>MEVGMMQYPPGDSRMIDKIVHQLKSQGIFDQFRKECLADVDTKPAYQNLHQRVEGSVSGFLASQVWRPDLNKNQLRDSLRKYIHESGFLDIGVERIVDQVVNPKILTVFMPQVEDVVYKYLGIEKPKKGKENQTVYVASLTAENIAQKEEKKLPTLTDLLPKELEPISPESDTLKEKDDSDEDEEVGFPDGREEEDSSPPFEPIEKVNSHLEESSVDSHLSGISELTSHESQHSHVSFMISNHANNNSSIKMPASDLSNHDSQLSKVSSGSRLSIVSFYDQDCRLTYNTEINDDSEQSKTSLPVSGQDTRMSMSIGFTDDENEMKDMDVQVTGDISYEESSIYANKLQISAQNSSHSISDGIITNENLRPETDQEESSQDERSQTKIDYVFEMMCEDTPEEKIVEEYEPENYISEYEYNENEDNIMVDEFESKRDVGNQMMINEEFEEMCEEEIDEKSDELIEEKSEEMTDEKLDKKTEVQVEFKFEEMSVKKESEKSEIIAEEKQERKVEEKYEMRQDEDLEKELDDKSERRLEERLENKLEEKSERKLDDKFDRKLYEKSTRKLDEKPERKTNDKLERKLDEKSERKLDDKSDEKSERKYVEGLEHKLDERDERKSDEISEKKSDEKLIRKLDERSVRKTDEKSEKKLVDKSEKKLDIKLEKKTDDKSERKSDLRCEKKVDDKHDKKQDKHREDRDKSREKKDEKKRLNSDSKDVKKNDPCGHLPDVDRKRSDKDKHKRDRGDSRSKAQKSSKDGKEKTEKDGIKEKVQHEEKADRDIVKEKFKQGIRETKDEKRSDEREKKIEKDSSKEKSKKEDCDVLRHEKDTKKSKSDEKREQDGKEKPKAEEKVQMKHDDRHKERTKCESRDKSDKDKATRHDDKNSKDGSRSSSKESKDRIKQETKDKGKDTTNKTEEKKSKKKSKHEKSGKAAAKGSEKTDKKKEETETGKSSRSDRKSKNGGKKGKENKGKSITDDHRIHRDKRSDDRRSTDRDSNGTAQNRSVGSTTSRTNGNDSQRSQSRRDKSGSSSNSSKSDGGNSESSTVGSSKNVEDNIPSTSKSSSPPSSLPFKKRPLSIQSEDENDSVNGGSREFYCIKIKKPKIAANIFEVKKIMMLRKSLAKKERRQQRELKRIECANEKVKEVRSEKKMTKPVVAKRRKLGDIEKSLRRDVDASLSKKQMPQVESDKEDGPAGLKYFGSELNPSHLSRSDSDFLAYVKRLVESDNLSEISTSSDPESEMSDMDDIIQLPSSYLDDIVAAELGAKICKTNKGTEIVLNLPEDKEMSKKALPGLHSTKNDSIVVNKGSTAIDHFLIISSPGQDTGLTNPRKSIMRHNVEERSNLKRILVRSSSSDTSADDVILNDRNVKRILKRQHLSSVAGTNSNKSTSEKIDVASNGLDAGKIPDSSSDIQKKRVLSRKRVKKEIAFMPEMKPPEVAVEKRDLRKSRKPSTRYSKKIFTSCLADEDMNHDAFLEERDSVKLDDDSSVVTCNDVSRNVPSRANSTSPISVGGNNIIFTMVKIPATVTQADDDSSDRENVSEPLAEDRYDIIKDNNNIDKGSSEDERGCTDGSMLNQDLILPTLRDLMVESGFRTEDDKSDILPSLAGIGKSVGNSLPMTGSNVHNVALTVRGAHETSEGTQTKRPVLNRSRRVGLGRPHPKRSSEQEGEDDTGNRMPPSSNTADFVMPLSPESDVSASSGEAKKSVVDSKVGDSHTAPSPSNSVEKAGHMSNSRLGDTEMRKSLRSGGIGTPGSRAQRYSSDDLYKPRPLFSQGSRRVRGLVSPSLSQEDVTNCASKCHVSDVTKTLPPSSKTRR</sequence>
<evidence type="ECO:0000259" key="3">
    <source>
        <dbReference type="Pfam" id="PF05205"/>
    </source>
</evidence>
<organism evidence="4 5">
    <name type="scientific">Zootermopsis nevadensis</name>
    <name type="common">Dampwood termite</name>
    <dbReference type="NCBI Taxonomy" id="136037"/>
    <lineage>
        <taxon>Eukaryota</taxon>
        <taxon>Metazoa</taxon>
        <taxon>Ecdysozoa</taxon>
        <taxon>Arthropoda</taxon>
        <taxon>Hexapoda</taxon>
        <taxon>Insecta</taxon>
        <taxon>Pterygota</taxon>
        <taxon>Neoptera</taxon>
        <taxon>Polyneoptera</taxon>
        <taxon>Dictyoptera</taxon>
        <taxon>Blattodea</taxon>
        <taxon>Blattoidea</taxon>
        <taxon>Termitoidae</taxon>
        <taxon>Termopsidae</taxon>
        <taxon>Zootermopsis</taxon>
    </lineage>
</organism>
<keyword evidence="4" id="KW-0132">Cell division</keyword>
<evidence type="ECO:0000256" key="1">
    <source>
        <dbReference type="SAM" id="Coils"/>
    </source>
</evidence>
<feature type="compositionally biased region" description="Acidic residues" evidence="2">
    <location>
        <begin position="179"/>
        <end position="197"/>
    </location>
</feature>
<feature type="compositionally biased region" description="Low complexity" evidence="2">
    <location>
        <begin position="1056"/>
        <end position="1069"/>
    </location>
</feature>
<dbReference type="OrthoDB" id="7605699at2759"/>
<feature type="compositionally biased region" description="Basic and acidic residues" evidence="2">
    <location>
        <begin position="492"/>
        <end position="519"/>
    </location>
</feature>
<dbReference type="Proteomes" id="UP000027135">
    <property type="component" value="Unassembled WGS sequence"/>
</dbReference>
<feature type="compositionally biased region" description="Low complexity" evidence="2">
    <location>
        <begin position="1027"/>
        <end position="1043"/>
    </location>
</feature>
<feature type="region of interest" description="Disordered" evidence="2">
    <location>
        <begin position="1172"/>
        <end position="1192"/>
    </location>
</feature>
<dbReference type="GO" id="GO:0051301">
    <property type="term" value="P:cell division"/>
    <property type="evidence" value="ECO:0007669"/>
    <property type="project" value="UniProtKB-KW"/>
</dbReference>
<keyword evidence="4" id="KW-0131">Cell cycle</keyword>
<dbReference type="PANTHER" id="PTHR31532">
    <property type="entry name" value="BIORIENTATION OF CHROMOSOMES IN CELL DIVISION 1 FAMILY MEMBER"/>
    <property type="match status" value="1"/>
</dbReference>
<keyword evidence="1" id="KW-0175">Coiled coil</keyword>
<dbReference type="InterPro" id="IPR055264">
    <property type="entry name" value="BOD1/SHG1_dom"/>
</dbReference>
<feature type="region of interest" description="Disordered" evidence="2">
    <location>
        <begin position="1631"/>
        <end position="1792"/>
    </location>
</feature>
<feature type="compositionally biased region" description="Basic and acidic residues" evidence="2">
    <location>
        <begin position="526"/>
        <end position="546"/>
    </location>
</feature>
<dbReference type="InParanoid" id="A0A067RIA3"/>
<feature type="compositionally biased region" description="Polar residues" evidence="2">
    <location>
        <begin position="354"/>
        <end position="367"/>
    </location>
</feature>
<feature type="region of interest" description="Disordered" evidence="2">
    <location>
        <begin position="156"/>
        <end position="204"/>
    </location>
</feature>
<feature type="compositionally biased region" description="Basic and acidic residues" evidence="2">
    <location>
        <begin position="935"/>
        <end position="995"/>
    </location>
</feature>
<dbReference type="STRING" id="136037.A0A067RIA3"/>
<accession>A0A067RIA3</accession>
<feature type="region of interest" description="Disordered" evidence="2">
    <location>
        <begin position="492"/>
        <end position="546"/>
    </location>
</feature>
<gene>
    <name evidence="4" type="ORF">L798_05876</name>
</gene>
<feature type="compositionally biased region" description="Basic residues" evidence="2">
    <location>
        <begin position="1649"/>
        <end position="1661"/>
    </location>
</feature>
<feature type="region of interest" description="Disordered" evidence="2">
    <location>
        <begin position="561"/>
        <end position="1090"/>
    </location>
</feature>
<reference evidence="4 5" key="1">
    <citation type="journal article" date="2014" name="Nat. Commun.">
        <title>Molecular traces of alternative social organization in a termite genome.</title>
        <authorList>
            <person name="Terrapon N."/>
            <person name="Li C."/>
            <person name="Robertson H.M."/>
            <person name="Ji L."/>
            <person name="Meng X."/>
            <person name="Booth W."/>
            <person name="Chen Z."/>
            <person name="Childers C.P."/>
            <person name="Glastad K.M."/>
            <person name="Gokhale K."/>
            <person name="Gowin J."/>
            <person name="Gronenberg W."/>
            <person name="Hermansen R.A."/>
            <person name="Hu H."/>
            <person name="Hunt B.G."/>
            <person name="Huylmans A.K."/>
            <person name="Khalil S.M."/>
            <person name="Mitchell R.D."/>
            <person name="Munoz-Torres M.C."/>
            <person name="Mustard J.A."/>
            <person name="Pan H."/>
            <person name="Reese J.T."/>
            <person name="Scharf M.E."/>
            <person name="Sun F."/>
            <person name="Vogel H."/>
            <person name="Xiao J."/>
            <person name="Yang W."/>
            <person name="Yang Z."/>
            <person name="Yang Z."/>
            <person name="Zhou J."/>
            <person name="Zhu J."/>
            <person name="Brent C.S."/>
            <person name="Elsik C.G."/>
            <person name="Goodisman M.A."/>
            <person name="Liberles D.A."/>
            <person name="Roe R.M."/>
            <person name="Vargo E.L."/>
            <person name="Vilcinskas A."/>
            <person name="Wang J."/>
            <person name="Bornberg-Bauer E."/>
            <person name="Korb J."/>
            <person name="Zhang G."/>
            <person name="Liebig J."/>
        </authorList>
    </citation>
    <scope>NUCLEOTIDE SEQUENCE [LARGE SCALE GENOMIC DNA]</scope>
    <source>
        <tissue evidence="4">Whole organism</tissue>
    </source>
</reference>